<name>A0ABP1RL70_9HEXA</name>
<comment type="caution">
    <text evidence="3">The sequence shown here is derived from an EMBL/GenBank/DDBJ whole genome shotgun (WGS) entry which is preliminary data.</text>
</comment>
<dbReference type="InterPro" id="IPR012337">
    <property type="entry name" value="RNaseH-like_sf"/>
</dbReference>
<evidence type="ECO:0000259" key="2">
    <source>
        <dbReference type="PROSITE" id="PS50158"/>
    </source>
</evidence>
<dbReference type="InterPro" id="IPR002562">
    <property type="entry name" value="3'-5'_exonuclease_dom"/>
</dbReference>
<accession>A0ABP1RL70</accession>
<protein>
    <recommendedName>
        <fullName evidence="2">CCHC-type domain-containing protein</fullName>
    </recommendedName>
</protein>
<keyword evidence="1" id="KW-0479">Metal-binding</keyword>
<reference evidence="3 4" key="1">
    <citation type="submission" date="2024-08" db="EMBL/GenBank/DDBJ databases">
        <authorList>
            <person name="Cucini C."/>
            <person name="Frati F."/>
        </authorList>
    </citation>
    <scope>NUCLEOTIDE SEQUENCE [LARGE SCALE GENOMIC DNA]</scope>
</reference>
<dbReference type="EMBL" id="CAXLJM020000080">
    <property type="protein sequence ID" value="CAL8129943.1"/>
    <property type="molecule type" value="Genomic_DNA"/>
</dbReference>
<dbReference type="Gene3D" id="3.30.420.10">
    <property type="entry name" value="Ribonuclease H-like superfamily/Ribonuclease H"/>
    <property type="match status" value="1"/>
</dbReference>
<dbReference type="InterPro" id="IPR045092">
    <property type="entry name" value="Rrp6-like"/>
</dbReference>
<feature type="domain" description="CCHC-type" evidence="2">
    <location>
        <begin position="417"/>
        <end position="430"/>
    </location>
</feature>
<dbReference type="Proteomes" id="UP001642540">
    <property type="component" value="Unassembled WGS sequence"/>
</dbReference>
<evidence type="ECO:0000256" key="1">
    <source>
        <dbReference type="PROSITE-ProRule" id="PRU00047"/>
    </source>
</evidence>
<keyword evidence="1" id="KW-0863">Zinc-finger</keyword>
<proteinExistence type="predicted"/>
<dbReference type="Pfam" id="PF01612">
    <property type="entry name" value="DNA_pol_A_exo1"/>
    <property type="match status" value="1"/>
</dbReference>
<dbReference type="SUPFAM" id="SSF47819">
    <property type="entry name" value="HRDC-like"/>
    <property type="match status" value="1"/>
</dbReference>
<organism evidence="3 4">
    <name type="scientific">Orchesella dallaii</name>
    <dbReference type="NCBI Taxonomy" id="48710"/>
    <lineage>
        <taxon>Eukaryota</taxon>
        <taxon>Metazoa</taxon>
        <taxon>Ecdysozoa</taxon>
        <taxon>Arthropoda</taxon>
        <taxon>Hexapoda</taxon>
        <taxon>Collembola</taxon>
        <taxon>Entomobryomorpha</taxon>
        <taxon>Entomobryoidea</taxon>
        <taxon>Orchesellidae</taxon>
        <taxon>Orchesellinae</taxon>
        <taxon>Orchesella</taxon>
    </lineage>
</organism>
<dbReference type="InterPro" id="IPR001878">
    <property type="entry name" value="Znf_CCHC"/>
</dbReference>
<dbReference type="SUPFAM" id="SSF53098">
    <property type="entry name" value="Ribonuclease H-like"/>
    <property type="match status" value="1"/>
</dbReference>
<dbReference type="InterPro" id="IPR036397">
    <property type="entry name" value="RNaseH_sf"/>
</dbReference>
<dbReference type="PANTHER" id="PTHR12124">
    <property type="entry name" value="POLYMYOSITIS/SCLERODERMA AUTOANTIGEN-RELATED"/>
    <property type="match status" value="1"/>
</dbReference>
<dbReference type="PANTHER" id="PTHR12124:SF47">
    <property type="entry name" value="EXOSOME COMPONENT 10"/>
    <property type="match status" value="1"/>
</dbReference>
<evidence type="ECO:0000313" key="4">
    <source>
        <dbReference type="Proteomes" id="UP001642540"/>
    </source>
</evidence>
<keyword evidence="4" id="KW-1185">Reference proteome</keyword>
<dbReference type="PROSITE" id="PS50158">
    <property type="entry name" value="ZF_CCHC"/>
    <property type="match status" value="1"/>
</dbReference>
<evidence type="ECO:0000313" key="3">
    <source>
        <dbReference type="EMBL" id="CAL8129943.1"/>
    </source>
</evidence>
<keyword evidence="1" id="KW-0862">Zinc</keyword>
<sequence length="495" mass="57062">MSKESKSRLFRKHTRKAEATYGVSTTRPQDLDPVQLRTSRRTNYNMIPEFPANYRGSLIDWCRELSSIQLHSLPEFSMNTVHVQDELNQTKDILEVIKTPPNCTGILAVDFEFHNTYSYDGFICVASVSSPTATLVVDCLLGNREFAKDWMSKMLTGKRTLKVFCGCANDIFRLQKDWSCFPFGILDLQDLFVIWRRGNLVDCTELCKSTVQKRLLERGQPILESAVIRYLTSLDMPGLAFLMEVFFPTSPVSKNTIASYADWRKRPLHPGLVHYSAIDSYFTLRIFFALYEKVGLSGVKEACERTIGKLLNRSELPRYPNNIVTTPELQWVVERLFDWRSYLAKNFDRKPQQVLSQENVPKLANELHRTSRTDVDIIAGLLRRYRVNDDFVKSARLLTAYLERDGTTLQKMRTVICHNCNKEGHVAKFCFFESVPEARKQFLERPENAEQRAKQQQRRHNNWCLNRGLNPATTICPWEPGYSDATPGVVRTGND</sequence>
<dbReference type="InterPro" id="IPR010997">
    <property type="entry name" value="HRDC-like_sf"/>
</dbReference>
<gene>
    <name evidence="3" type="ORF">ODALV1_LOCUS23493</name>
</gene>